<dbReference type="PROSITE" id="PS51387">
    <property type="entry name" value="FAD_PCMH"/>
    <property type="match status" value="1"/>
</dbReference>
<dbReference type="InterPro" id="IPR006093">
    <property type="entry name" value="Oxy_OxRdtase_FAD_BS"/>
</dbReference>
<protein>
    <submittedName>
        <fullName evidence="7">FAD-binding domain-containing protein</fullName>
    </submittedName>
</protein>
<evidence type="ECO:0000313" key="8">
    <source>
        <dbReference type="Proteomes" id="UP000234254"/>
    </source>
</evidence>
<dbReference type="InterPro" id="IPR006094">
    <property type="entry name" value="Oxid_FAD_bind_N"/>
</dbReference>
<keyword evidence="8" id="KW-1185">Reference proteome</keyword>
<dbReference type="Gene3D" id="3.30.43.10">
    <property type="entry name" value="Uridine Diphospho-n-acetylenolpyruvylglucosamine Reductase, domain 2"/>
    <property type="match status" value="1"/>
</dbReference>
<proteinExistence type="inferred from homology"/>
<keyword evidence="5" id="KW-0560">Oxidoreductase</keyword>
<keyword evidence="4" id="KW-0274">FAD</keyword>
<dbReference type="PROSITE" id="PS00862">
    <property type="entry name" value="OX2_COVAL_FAD"/>
    <property type="match status" value="1"/>
</dbReference>
<dbReference type="EMBL" id="MSFM01000001">
    <property type="protein sequence ID" value="PKY08449.1"/>
    <property type="molecule type" value="Genomic_DNA"/>
</dbReference>
<evidence type="ECO:0000256" key="4">
    <source>
        <dbReference type="ARBA" id="ARBA00022827"/>
    </source>
</evidence>
<dbReference type="RefSeq" id="XP_024697043.1">
    <property type="nucleotide sequence ID" value="XM_024835649.1"/>
</dbReference>
<evidence type="ECO:0000256" key="1">
    <source>
        <dbReference type="ARBA" id="ARBA00001974"/>
    </source>
</evidence>
<dbReference type="InterPro" id="IPR036318">
    <property type="entry name" value="FAD-bd_PCMH-like_sf"/>
</dbReference>
<keyword evidence="3" id="KW-0285">Flavoprotein</keyword>
<dbReference type="AlphaFoldDB" id="A0A2I1DEZ1"/>
<evidence type="ECO:0000313" key="7">
    <source>
        <dbReference type="EMBL" id="PKY08449.1"/>
    </source>
</evidence>
<name>A0A2I1DEZ1_ASPC2</name>
<dbReference type="PANTHER" id="PTHR42973">
    <property type="entry name" value="BINDING OXIDOREDUCTASE, PUTATIVE (AFU_ORTHOLOGUE AFUA_1G17690)-RELATED"/>
    <property type="match status" value="1"/>
</dbReference>
<comment type="cofactor">
    <cofactor evidence="1">
        <name>FAD</name>
        <dbReference type="ChEBI" id="CHEBI:57692"/>
    </cofactor>
</comment>
<dbReference type="InterPro" id="IPR016166">
    <property type="entry name" value="FAD-bd_PCMH"/>
</dbReference>
<dbReference type="Gene3D" id="3.30.465.10">
    <property type="match status" value="1"/>
</dbReference>
<dbReference type="InterPro" id="IPR050416">
    <property type="entry name" value="FAD-linked_Oxidoreductase"/>
</dbReference>
<accession>A0A2I1DEZ1</accession>
<evidence type="ECO:0000256" key="3">
    <source>
        <dbReference type="ARBA" id="ARBA00022630"/>
    </source>
</evidence>
<dbReference type="Proteomes" id="UP000234254">
    <property type="component" value="Unassembled WGS sequence"/>
</dbReference>
<dbReference type="Gene3D" id="3.40.462.20">
    <property type="match status" value="1"/>
</dbReference>
<dbReference type="SUPFAM" id="SSF56176">
    <property type="entry name" value="FAD-binding/transporter-associated domain-like"/>
    <property type="match status" value="1"/>
</dbReference>
<dbReference type="OrthoDB" id="415825at2759"/>
<comment type="similarity">
    <text evidence="2">Belongs to the oxygen-dependent FAD-linked oxidoreductase family.</text>
</comment>
<organism evidence="7 8">
    <name type="scientific">Aspergillus campestris (strain IBT 28561)</name>
    <dbReference type="NCBI Taxonomy" id="1392248"/>
    <lineage>
        <taxon>Eukaryota</taxon>
        <taxon>Fungi</taxon>
        <taxon>Dikarya</taxon>
        <taxon>Ascomycota</taxon>
        <taxon>Pezizomycotina</taxon>
        <taxon>Eurotiomycetes</taxon>
        <taxon>Eurotiomycetidae</taxon>
        <taxon>Eurotiales</taxon>
        <taxon>Aspergillaceae</taxon>
        <taxon>Aspergillus</taxon>
        <taxon>Aspergillus subgen. Circumdati</taxon>
    </lineage>
</organism>
<evidence type="ECO:0000256" key="5">
    <source>
        <dbReference type="ARBA" id="ARBA00023002"/>
    </source>
</evidence>
<reference evidence="7" key="1">
    <citation type="submission" date="2016-12" db="EMBL/GenBank/DDBJ databases">
        <title>The genomes of Aspergillus section Nigri reveals drivers in fungal speciation.</title>
        <authorList>
            <consortium name="DOE Joint Genome Institute"/>
            <person name="Vesth T.C."/>
            <person name="Nybo J."/>
            <person name="Theobald S."/>
            <person name="Brandl J."/>
            <person name="Frisvad J.C."/>
            <person name="Nielsen K.F."/>
            <person name="Lyhne E.K."/>
            <person name="Kogle M.E."/>
            <person name="Kuo A."/>
            <person name="Riley R."/>
            <person name="Clum A."/>
            <person name="Nolan M."/>
            <person name="Lipzen A."/>
            <person name="Salamov A."/>
            <person name="Henrissat B."/>
            <person name="Wiebenga A."/>
            <person name="De vries R.P."/>
            <person name="Grigoriev I.V."/>
            <person name="Mortensen U.H."/>
            <person name="Andersen M.R."/>
            <person name="Baker S.E."/>
        </authorList>
    </citation>
    <scope>NUCLEOTIDE SEQUENCE</scope>
    <source>
        <strain evidence="7">IBT 28561</strain>
    </source>
</reference>
<dbReference type="GO" id="GO:0071949">
    <property type="term" value="F:FAD binding"/>
    <property type="evidence" value="ECO:0007669"/>
    <property type="project" value="InterPro"/>
</dbReference>
<dbReference type="InterPro" id="IPR016167">
    <property type="entry name" value="FAD-bd_PCMH_sub1"/>
</dbReference>
<dbReference type="GeneID" id="36543173"/>
<dbReference type="PANTHER" id="PTHR42973:SF39">
    <property type="entry name" value="FAD-BINDING PCMH-TYPE DOMAIN-CONTAINING PROTEIN"/>
    <property type="match status" value="1"/>
</dbReference>
<evidence type="ECO:0000256" key="2">
    <source>
        <dbReference type="ARBA" id="ARBA00005466"/>
    </source>
</evidence>
<sequence>MQIVWRNEPDMAEYEAARWRRVFNQRRPERFPRAVVRATCQADVIAAVQLAIKLQVKVAVRSGGHSFEVWSVQDDSILIDLGDYKGVEIRPAEGTLTATPSTTSKEINELLAVHGMFFPSGHCPDVGLGGFLLQGGMGWNCANWGWGSEFVEGLDIVTAQGTPLYCDSQQHSDLYWAARGAGPSFPGLVTRFHLRAMPSRRIWSSGYIFPAALYRTAFTWALSLELDADTEITAKAYYQESQLCFSVFLTTFEGTPGGAAKLLTRLHASRPRGTLVEWCCQPETLDSLYESQARSNPQGHRYATDNGLMGNEVDVVSILAEPFLSLPHPKSLAFWTSMQPWSRRRLPDMALSLQADHYFAIYTVWEDEADDDRCRAWLKQAMRPVEGACIGAYLGDSEFANRMSHYWDPKSTVHLRQVRQAWDPEGRIAGGFPNGTDRSVCRDEMGAHHHQHPLLVGVPVDGNKQNDYSE</sequence>
<dbReference type="InterPro" id="IPR016169">
    <property type="entry name" value="FAD-bd_PCMH_sub2"/>
</dbReference>
<evidence type="ECO:0000259" key="6">
    <source>
        <dbReference type="PROSITE" id="PS51387"/>
    </source>
</evidence>
<feature type="domain" description="FAD-binding PCMH-type" evidence="6">
    <location>
        <begin position="28"/>
        <end position="199"/>
    </location>
</feature>
<gene>
    <name evidence="7" type="ORF">P168DRAFT_278037</name>
</gene>
<dbReference type="Pfam" id="PF01565">
    <property type="entry name" value="FAD_binding_4"/>
    <property type="match status" value="1"/>
</dbReference>
<dbReference type="VEuPathDB" id="FungiDB:P168DRAFT_278037"/>
<comment type="caution">
    <text evidence="7">The sequence shown here is derived from an EMBL/GenBank/DDBJ whole genome shotgun (WGS) entry which is preliminary data.</text>
</comment>
<dbReference type="GO" id="GO:0016491">
    <property type="term" value="F:oxidoreductase activity"/>
    <property type="evidence" value="ECO:0007669"/>
    <property type="project" value="UniProtKB-KW"/>
</dbReference>